<evidence type="ECO:0000313" key="1">
    <source>
        <dbReference type="EMBL" id="RCN33525.1"/>
    </source>
</evidence>
<organism evidence="1 2">
    <name type="scientific">Ancylostoma caninum</name>
    <name type="common">Dog hookworm</name>
    <dbReference type="NCBI Taxonomy" id="29170"/>
    <lineage>
        <taxon>Eukaryota</taxon>
        <taxon>Metazoa</taxon>
        <taxon>Ecdysozoa</taxon>
        <taxon>Nematoda</taxon>
        <taxon>Chromadorea</taxon>
        <taxon>Rhabditida</taxon>
        <taxon>Rhabditina</taxon>
        <taxon>Rhabditomorpha</taxon>
        <taxon>Strongyloidea</taxon>
        <taxon>Ancylostomatidae</taxon>
        <taxon>Ancylostomatinae</taxon>
        <taxon>Ancylostoma</taxon>
    </lineage>
</organism>
<evidence type="ECO:0000313" key="2">
    <source>
        <dbReference type="Proteomes" id="UP000252519"/>
    </source>
</evidence>
<dbReference type="AlphaFoldDB" id="A0A368FRR6"/>
<proteinExistence type="predicted"/>
<dbReference type="OrthoDB" id="10026202at2759"/>
<gene>
    <name evidence="1" type="ORF">ANCCAN_20646</name>
</gene>
<comment type="caution">
    <text evidence="1">The sequence shown here is derived from an EMBL/GenBank/DDBJ whole genome shotgun (WGS) entry which is preliminary data.</text>
</comment>
<dbReference type="Proteomes" id="UP000252519">
    <property type="component" value="Unassembled WGS sequence"/>
</dbReference>
<keyword evidence="2" id="KW-1185">Reference proteome</keyword>
<name>A0A368FRR6_ANCCA</name>
<protein>
    <submittedName>
        <fullName evidence="1">Uncharacterized protein</fullName>
    </submittedName>
</protein>
<accession>A0A368FRR6</accession>
<sequence length="89" mass="10016">MSHTVSSTCNVPFYDRPQTPLSLLPFIENAQAHTLVKDEEGSFTAVPGELVFRIEFAQLVIRSPLIQYYGNSPGENRDKGFVYAHMVIE</sequence>
<dbReference type="EMBL" id="JOJR01000906">
    <property type="protein sequence ID" value="RCN33525.1"/>
    <property type="molecule type" value="Genomic_DNA"/>
</dbReference>
<reference evidence="1 2" key="1">
    <citation type="submission" date="2014-10" db="EMBL/GenBank/DDBJ databases">
        <title>Draft genome of the hookworm Ancylostoma caninum.</title>
        <authorList>
            <person name="Mitreva M."/>
        </authorList>
    </citation>
    <scope>NUCLEOTIDE SEQUENCE [LARGE SCALE GENOMIC DNA]</scope>
    <source>
        <strain evidence="1 2">Baltimore</strain>
    </source>
</reference>